<dbReference type="PANTHER" id="PTHR47165">
    <property type="entry name" value="OS03G0429900 PROTEIN"/>
    <property type="match status" value="1"/>
</dbReference>
<name>T1L6G2_TETUR</name>
<dbReference type="GO" id="GO:0003677">
    <property type="term" value="F:DNA binding"/>
    <property type="evidence" value="ECO:0007669"/>
    <property type="project" value="UniProtKB-KW"/>
</dbReference>
<dbReference type="AlphaFoldDB" id="T1L6G2"/>
<keyword evidence="4" id="KW-0862">Zinc</keyword>
<organism evidence="9 10">
    <name type="scientific">Tetranychus urticae</name>
    <name type="common">Two-spotted spider mite</name>
    <dbReference type="NCBI Taxonomy" id="32264"/>
    <lineage>
        <taxon>Eukaryota</taxon>
        <taxon>Metazoa</taxon>
        <taxon>Ecdysozoa</taxon>
        <taxon>Arthropoda</taxon>
        <taxon>Chelicerata</taxon>
        <taxon>Arachnida</taxon>
        <taxon>Acari</taxon>
        <taxon>Acariformes</taxon>
        <taxon>Trombidiformes</taxon>
        <taxon>Prostigmata</taxon>
        <taxon>Eleutherengona</taxon>
        <taxon>Raphignathae</taxon>
        <taxon>Tetranychoidea</taxon>
        <taxon>Tetranychidae</taxon>
        <taxon>Tetranychus</taxon>
    </lineage>
</organism>
<dbReference type="eggNOG" id="KOG0851">
    <property type="taxonomic scope" value="Eukaryota"/>
</dbReference>
<accession>T1L6G2</accession>
<dbReference type="HOGENOM" id="CLU_449282_0_0_1"/>
<protein>
    <recommendedName>
        <fullName evidence="11">Replication protein A OB domain-containing protein</fullName>
    </recommendedName>
</protein>
<dbReference type="CDD" id="cd04474">
    <property type="entry name" value="RPA1_DBD_A"/>
    <property type="match status" value="1"/>
</dbReference>
<dbReference type="Pfam" id="PF08646">
    <property type="entry name" value="Rep_fac-A_C"/>
    <property type="match status" value="1"/>
</dbReference>
<keyword evidence="10" id="KW-1185">Reference proteome</keyword>
<dbReference type="KEGG" id="tut:112539795"/>
<keyword evidence="3" id="KW-0863">Zinc-finger</keyword>
<dbReference type="Pfam" id="PF01336">
    <property type="entry name" value="tRNA_anti-codon"/>
    <property type="match status" value="1"/>
</dbReference>
<dbReference type="Pfam" id="PF16900">
    <property type="entry name" value="REPA_OB_2"/>
    <property type="match status" value="1"/>
</dbReference>
<dbReference type="GeneID" id="112539795"/>
<dbReference type="EMBL" id="CAEY01001861">
    <property type="status" value="NOT_ANNOTATED_CDS"/>
    <property type="molecule type" value="Genomic_DNA"/>
</dbReference>
<evidence type="ECO:0000256" key="3">
    <source>
        <dbReference type="ARBA" id="ARBA00022771"/>
    </source>
</evidence>
<dbReference type="InterPro" id="IPR031657">
    <property type="entry name" value="REPA_OB_2"/>
</dbReference>
<dbReference type="InterPro" id="IPR012340">
    <property type="entry name" value="NA-bd_OB-fold"/>
</dbReference>
<feature type="domain" description="OB" evidence="6">
    <location>
        <begin position="236"/>
        <end position="302"/>
    </location>
</feature>
<dbReference type="EnsemblMetazoa" id="tetur77g00090.1">
    <property type="protein sequence ID" value="tetur77g00090.1"/>
    <property type="gene ID" value="tetur77g00090"/>
</dbReference>
<sequence length="618" mass="68273">MGLTPGAIQLIISGRYVLSPCLQLSNLSSIDLGNSQSQVVTCCLSDGIQFYTPCILPVVPDVRLQENSVVILDDYSFHFSPGFDKFIIKVFGYKLIPDALENELVQGSHLPLVTPLLLDFSHRSDDLMDLSLNESSVDLGSGVELNDSSFEEQFPPERSPVVPQSPELPAITGSPLVGTLDLSQGTSGCATSSRISLPPVTYSTHFVQASSLLSKRNQAIPNKSLPIFSLSCQSQWTIQGRVTYKGALGDLKQTKGHWFFFELSDLSGTIKINAFQEECNRFFNIIKLGSVYSISNGELVAAKPPFNFTNHLREITLKYFSTVKEESDFNDAEYPNVPSNFTKISNLANLPPNSIVDVIGVCVFVTLIHQRTRRSILIQDDSFSEIRLSIWNLAPEDFNPPLGSILVVRRARLTQQQCGLILTISGPSSTICLSPSIPEATALMDWYKKLNSSVSFSSLSRGFFGEISHISSLPQSLQDDVIVYTNLEVLVISGDVFKYKAHTVCGRRVKIYQRDIPVCENCLDTLPNLSDQIVITLKISDSSGQAEVQAFTAVALELLSKSINDISSITESSLTLDLEDILNTTLRLCIKSRVTFLHDKKHLQHSIKFFSKDITPEI</sequence>
<dbReference type="Proteomes" id="UP000015104">
    <property type="component" value="Unassembled WGS sequence"/>
</dbReference>
<evidence type="ECO:0000313" key="10">
    <source>
        <dbReference type="Proteomes" id="UP000015104"/>
    </source>
</evidence>
<dbReference type="RefSeq" id="XP_025018345.1">
    <property type="nucleotide sequence ID" value="XM_025162577.1"/>
</dbReference>
<evidence type="ECO:0000256" key="5">
    <source>
        <dbReference type="ARBA" id="ARBA00023125"/>
    </source>
</evidence>
<evidence type="ECO:0000256" key="2">
    <source>
        <dbReference type="ARBA" id="ARBA00022723"/>
    </source>
</evidence>
<feature type="domain" description="Replication protein A OB" evidence="8">
    <location>
        <begin position="344"/>
        <end position="416"/>
    </location>
</feature>
<evidence type="ECO:0000256" key="4">
    <source>
        <dbReference type="ARBA" id="ARBA00022833"/>
    </source>
</evidence>
<dbReference type="InterPro" id="IPR004365">
    <property type="entry name" value="NA-bd_OB_tRNA"/>
</dbReference>
<evidence type="ECO:0000313" key="9">
    <source>
        <dbReference type="EnsemblMetazoa" id="tetur77g00090.1"/>
    </source>
</evidence>
<evidence type="ECO:0000256" key="1">
    <source>
        <dbReference type="ARBA" id="ARBA00005690"/>
    </source>
</evidence>
<dbReference type="GO" id="GO:0008270">
    <property type="term" value="F:zinc ion binding"/>
    <property type="evidence" value="ECO:0007669"/>
    <property type="project" value="UniProtKB-KW"/>
</dbReference>
<keyword evidence="5" id="KW-0238">DNA-binding</keyword>
<dbReference type="Gene3D" id="2.40.50.140">
    <property type="entry name" value="Nucleic acid-binding proteins"/>
    <property type="match status" value="4"/>
</dbReference>
<evidence type="ECO:0000259" key="8">
    <source>
        <dbReference type="Pfam" id="PF16900"/>
    </source>
</evidence>
<dbReference type="STRING" id="32264.T1L6G2"/>
<comment type="similarity">
    <text evidence="1">Belongs to the replication factor A protein 1 family.</text>
</comment>
<dbReference type="OrthoDB" id="7862263at2759"/>
<dbReference type="SUPFAM" id="SSF50249">
    <property type="entry name" value="Nucleic acid-binding proteins"/>
    <property type="match status" value="3"/>
</dbReference>
<dbReference type="FunFam" id="2.40.50.140:FF:000041">
    <property type="entry name" value="Replication protein A subunit"/>
    <property type="match status" value="1"/>
</dbReference>
<keyword evidence="2" id="KW-0479">Metal-binding</keyword>
<dbReference type="PANTHER" id="PTHR47165:SF4">
    <property type="entry name" value="OS03G0429900 PROTEIN"/>
    <property type="match status" value="1"/>
</dbReference>
<evidence type="ECO:0000259" key="6">
    <source>
        <dbReference type="Pfam" id="PF01336"/>
    </source>
</evidence>
<reference evidence="9" key="2">
    <citation type="submission" date="2015-06" db="UniProtKB">
        <authorList>
            <consortium name="EnsemblMetazoa"/>
        </authorList>
    </citation>
    <scope>IDENTIFICATION</scope>
</reference>
<evidence type="ECO:0008006" key="11">
    <source>
        <dbReference type="Google" id="ProtNLM"/>
    </source>
</evidence>
<evidence type="ECO:0000259" key="7">
    <source>
        <dbReference type="Pfam" id="PF08646"/>
    </source>
</evidence>
<dbReference type="InterPro" id="IPR013955">
    <property type="entry name" value="Rep_factor-A_C"/>
</dbReference>
<proteinExistence type="inferred from homology"/>
<reference evidence="10" key="1">
    <citation type="submission" date="2011-08" db="EMBL/GenBank/DDBJ databases">
        <authorList>
            <person name="Rombauts S."/>
        </authorList>
    </citation>
    <scope>NUCLEOTIDE SEQUENCE</scope>
    <source>
        <strain evidence="10">London</strain>
    </source>
</reference>
<feature type="domain" description="Replication factor A C-terminal" evidence="7">
    <location>
        <begin position="489"/>
        <end position="581"/>
    </location>
</feature>